<dbReference type="EMBL" id="ML179612">
    <property type="protein sequence ID" value="THU84240.1"/>
    <property type="molecule type" value="Genomic_DNA"/>
</dbReference>
<feature type="region of interest" description="Disordered" evidence="1">
    <location>
        <begin position="407"/>
        <end position="463"/>
    </location>
</feature>
<dbReference type="OrthoDB" id="107110at2759"/>
<protein>
    <submittedName>
        <fullName evidence="2">Uncharacterized protein</fullName>
    </submittedName>
</protein>
<feature type="compositionally biased region" description="Acidic residues" evidence="1">
    <location>
        <begin position="408"/>
        <end position="436"/>
    </location>
</feature>
<reference evidence="2 3" key="1">
    <citation type="journal article" date="2019" name="Nat. Ecol. Evol.">
        <title>Megaphylogeny resolves global patterns of mushroom evolution.</title>
        <authorList>
            <person name="Varga T."/>
            <person name="Krizsan K."/>
            <person name="Foldi C."/>
            <person name="Dima B."/>
            <person name="Sanchez-Garcia M."/>
            <person name="Sanchez-Ramirez S."/>
            <person name="Szollosi G.J."/>
            <person name="Szarkandi J.G."/>
            <person name="Papp V."/>
            <person name="Albert L."/>
            <person name="Andreopoulos W."/>
            <person name="Angelini C."/>
            <person name="Antonin V."/>
            <person name="Barry K.W."/>
            <person name="Bougher N.L."/>
            <person name="Buchanan P."/>
            <person name="Buyck B."/>
            <person name="Bense V."/>
            <person name="Catcheside P."/>
            <person name="Chovatia M."/>
            <person name="Cooper J."/>
            <person name="Damon W."/>
            <person name="Desjardin D."/>
            <person name="Finy P."/>
            <person name="Geml J."/>
            <person name="Haridas S."/>
            <person name="Hughes K."/>
            <person name="Justo A."/>
            <person name="Karasinski D."/>
            <person name="Kautmanova I."/>
            <person name="Kiss B."/>
            <person name="Kocsube S."/>
            <person name="Kotiranta H."/>
            <person name="LaButti K.M."/>
            <person name="Lechner B.E."/>
            <person name="Liimatainen K."/>
            <person name="Lipzen A."/>
            <person name="Lukacs Z."/>
            <person name="Mihaltcheva S."/>
            <person name="Morgado L.N."/>
            <person name="Niskanen T."/>
            <person name="Noordeloos M.E."/>
            <person name="Ohm R.A."/>
            <person name="Ortiz-Santana B."/>
            <person name="Ovrebo C."/>
            <person name="Racz N."/>
            <person name="Riley R."/>
            <person name="Savchenko A."/>
            <person name="Shiryaev A."/>
            <person name="Soop K."/>
            <person name="Spirin V."/>
            <person name="Szebenyi C."/>
            <person name="Tomsovsky M."/>
            <person name="Tulloss R.E."/>
            <person name="Uehling J."/>
            <person name="Grigoriev I.V."/>
            <person name="Vagvolgyi C."/>
            <person name="Papp T."/>
            <person name="Martin F.M."/>
            <person name="Miettinen O."/>
            <person name="Hibbett D.S."/>
            <person name="Nagy L.G."/>
        </authorList>
    </citation>
    <scope>NUCLEOTIDE SEQUENCE [LARGE SCALE GENOMIC DNA]</scope>
    <source>
        <strain evidence="2 3">CBS 962.96</strain>
    </source>
</reference>
<dbReference type="AlphaFoldDB" id="A0A4S8L6W9"/>
<accession>A0A4S8L6W9</accession>
<keyword evidence="3" id="KW-1185">Reference proteome</keyword>
<evidence type="ECO:0000256" key="1">
    <source>
        <dbReference type="SAM" id="MobiDB-lite"/>
    </source>
</evidence>
<name>A0A4S8L6W9_DENBC</name>
<dbReference type="Proteomes" id="UP000297245">
    <property type="component" value="Unassembled WGS sequence"/>
</dbReference>
<organism evidence="2 3">
    <name type="scientific">Dendrothele bispora (strain CBS 962.96)</name>
    <dbReference type="NCBI Taxonomy" id="1314807"/>
    <lineage>
        <taxon>Eukaryota</taxon>
        <taxon>Fungi</taxon>
        <taxon>Dikarya</taxon>
        <taxon>Basidiomycota</taxon>
        <taxon>Agaricomycotina</taxon>
        <taxon>Agaricomycetes</taxon>
        <taxon>Agaricomycetidae</taxon>
        <taxon>Agaricales</taxon>
        <taxon>Agaricales incertae sedis</taxon>
        <taxon>Dendrothele</taxon>
    </lineage>
</organism>
<sequence>MSNFAAVKLVGMGEKETPDAHLLAALSQRFSLQVVMGSRDAVTFLEHSIAGHMRYVLNTHDDHSWQFTRYPSEPVLSNAAAHILYGPERALSTAILALAAKIGDRIIDAGEYEELISRLLVLISRDVTTIRAYDMAPARTLRNFHPKNLSFEKFPLRAGTDYFGYLRPVAVVDVLDTLFGPGWTKDENDKDQREEIKRDFANAFISASYWVSMTNNVGDRPAHMDAVNCLSTLYKTGVALQCIRDQPLIDKVIPIMFLNKQKDRCVGWSGVYIQDKNRRTENANALHDIDPSDHTIDLATNMPYIAICFDFGVPTSKTTASTRPTRSSTRSSARTEKNNGWIRIHAIGLDPEVFPVLKARLAFASSLISLRNICHHKEADNEVEQHILATARFGTSGFHFLRGPDIPFEGDEDQDMEMEDSDGDEVQNVEMAEESDTPPLVETSGTSGHGGCKRKRAPSSTDF</sequence>
<proteinExistence type="predicted"/>
<dbReference type="PANTHER" id="PTHR33266">
    <property type="entry name" value="CHROMOSOME 15, WHOLE GENOME SHOTGUN SEQUENCE"/>
    <property type="match status" value="1"/>
</dbReference>
<evidence type="ECO:0000313" key="2">
    <source>
        <dbReference type="EMBL" id="THU84240.1"/>
    </source>
</evidence>
<dbReference type="PANTHER" id="PTHR33266:SF1">
    <property type="entry name" value="F-BOX DOMAIN-CONTAINING PROTEIN"/>
    <property type="match status" value="1"/>
</dbReference>
<gene>
    <name evidence="2" type="ORF">K435DRAFT_783877</name>
</gene>
<evidence type="ECO:0000313" key="3">
    <source>
        <dbReference type="Proteomes" id="UP000297245"/>
    </source>
</evidence>